<accession>A0ABT4UNY7</accession>
<comment type="caution">
    <text evidence="6">The sequence shown here is derived from an EMBL/GenBank/DDBJ whole genome shotgun (WGS) entry which is preliminary data.</text>
</comment>
<keyword evidence="2 6" id="KW-0489">Methyltransferase</keyword>
<evidence type="ECO:0000256" key="3">
    <source>
        <dbReference type="ARBA" id="ARBA00022679"/>
    </source>
</evidence>
<evidence type="ECO:0000313" key="7">
    <source>
        <dbReference type="Proteomes" id="UP001210231"/>
    </source>
</evidence>
<evidence type="ECO:0000313" key="6">
    <source>
        <dbReference type="EMBL" id="MDA3616556.1"/>
    </source>
</evidence>
<dbReference type="InterPro" id="IPR051259">
    <property type="entry name" value="rRNA_Methyltransferase"/>
</dbReference>
<dbReference type="GO" id="GO:0032259">
    <property type="term" value="P:methylation"/>
    <property type="evidence" value="ECO:0007669"/>
    <property type="project" value="UniProtKB-KW"/>
</dbReference>
<dbReference type="Gene3D" id="3.40.1280.10">
    <property type="match status" value="1"/>
</dbReference>
<proteinExistence type="inferred from homology"/>
<protein>
    <submittedName>
        <fullName evidence="6">RNA methyltransferase</fullName>
    </submittedName>
</protein>
<dbReference type="Proteomes" id="UP001210231">
    <property type="component" value="Unassembled WGS sequence"/>
</dbReference>
<organism evidence="6 7">
    <name type="scientific">Polluticaenibacter yanchengensis</name>
    <dbReference type="NCBI Taxonomy" id="3014562"/>
    <lineage>
        <taxon>Bacteria</taxon>
        <taxon>Pseudomonadati</taxon>
        <taxon>Bacteroidota</taxon>
        <taxon>Chitinophagia</taxon>
        <taxon>Chitinophagales</taxon>
        <taxon>Chitinophagaceae</taxon>
        <taxon>Polluticaenibacter</taxon>
    </lineage>
</organism>
<evidence type="ECO:0000256" key="1">
    <source>
        <dbReference type="ARBA" id="ARBA00007228"/>
    </source>
</evidence>
<feature type="domain" description="MRM3-like substrate binding" evidence="5">
    <location>
        <begin position="6"/>
        <end position="89"/>
    </location>
</feature>
<feature type="domain" description="tRNA/rRNA methyltransferase SpoU type" evidence="4">
    <location>
        <begin position="107"/>
        <end position="241"/>
    </location>
</feature>
<dbReference type="InterPro" id="IPR029064">
    <property type="entry name" value="Ribosomal_eL30-like_sf"/>
</dbReference>
<evidence type="ECO:0000256" key="2">
    <source>
        <dbReference type="ARBA" id="ARBA00022603"/>
    </source>
</evidence>
<dbReference type="InterPro" id="IPR029026">
    <property type="entry name" value="tRNA_m1G_MTases_N"/>
</dbReference>
<dbReference type="InterPro" id="IPR053888">
    <property type="entry name" value="MRM3-like_sub_bind"/>
</dbReference>
<keyword evidence="7" id="KW-1185">Reference proteome</keyword>
<dbReference type="InterPro" id="IPR001537">
    <property type="entry name" value="SpoU_MeTrfase"/>
</dbReference>
<dbReference type="InterPro" id="IPR029028">
    <property type="entry name" value="Alpha/beta_knot_MTases"/>
</dbReference>
<dbReference type="GO" id="GO:0008168">
    <property type="term" value="F:methyltransferase activity"/>
    <property type="evidence" value="ECO:0007669"/>
    <property type="project" value="UniProtKB-KW"/>
</dbReference>
<dbReference type="SUPFAM" id="SSF75217">
    <property type="entry name" value="alpha/beta knot"/>
    <property type="match status" value="1"/>
</dbReference>
<dbReference type="PANTHER" id="PTHR43191">
    <property type="entry name" value="RRNA METHYLTRANSFERASE 3"/>
    <property type="match status" value="1"/>
</dbReference>
<dbReference type="Pfam" id="PF00588">
    <property type="entry name" value="SpoU_methylase"/>
    <property type="match status" value="1"/>
</dbReference>
<evidence type="ECO:0000259" key="4">
    <source>
        <dbReference type="Pfam" id="PF00588"/>
    </source>
</evidence>
<dbReference type="RefSeq" id="WP_407032886.1">
    <property type="nucleotide sequence ID" value="NZ_JAQGEF010000034.1"/>
</dbReference>
<name>A0ABT4UNY7_9BACT</name>
<dbReference type="Gene3D" id="3.30.1330.30">
    <property type="match status" value="1"/>
</dbReference>
<dbReference type="CDD" id="cd18109">
    <property type="entry name" value="SpoU-like_RNA-MTase"/>
    <property type="match status" value="1"/>
</dbReference>
<dbReference type="PANTHER" id="PTHR43191:SF2">
    <property type="entry name" value="RRNA METHYLTRANSFERASE 3, MITOCHONDRIAL"/>
    <property type="match status" value="1"/>
</dbReference>
<dbReference type="EMBL" id="JAQGEF010000034">
    <property type="protein sequence ID" value="MDA3616556.1"/>
    <property type="molecule type" value="Genomic_DNA"/>
</dbReference>
<sequence>MSVSKNDIKYIQSLANKKFRQENGVYIAEGTKVINDLLNGYSKYVNAVYALKDWDDLALAKSKNVSITIVEPFEMTKMSQLQTSTSVLAVVHMDTPQLGSLPAGKWNLVLDGIQDPGNLGSIIRLADWFGIENIICSVDTVDCYNPKVVQAAMGSLWRVKIHYQELKQVLHNNMQLPIYGTLLNGDNLFKSGALKPGIIIIGNEGKGIRPDNLPYISKAITIPKYGEAESLNAAIATGIVLASCIGYQAQA</sequence>
<comment type="similarity">
    <text evidence="1">Belongs to the class IV-like SAM-binding methyltransferase superfamily. RNA methyltransferase TrmH family.</text>
</comment>
<gene>
    <name evidence="6" type="ORF">O3P16_17220</name>
</gene>
<evidence type="ECO:0000259" key="5">
    <source>
        <dbReference type="Pfam" id="PF22435"/>
    </source>
</evidence>
<reference evidence="6 7" key="1">
    <citation type="submission" date="2022-12" db="EMBL/GenBank/DDBJ databases">
        <title>Chitinophagaceae gen. sp. nov., a new member of the family Chitinophagaceae, isolated from soil in a chemical factory.</title>
        <authorList>
            <person name="Ke Z."/>
        </authorList>
    </citation>
    <scope>NUCLEOTIDE SEQUENCE [LARGE SCALE GENOMIC DNA]</scope>
    <source>
        <strain evidence="6 7">LY-5</strain>
    </source>
</reference>
<dbReference type="SUPFAM" id="SSF55315">
    <property type="entry name" value="L30e-like"/>
    <property type="match status" value="1"/>
</dbReference>
<keyword evidence="3" id="KW-0808">Transferase</keyword>
<dbReference type="Pfam" id="PF22435">
    <property type="entry name" value="MRM3-like_sub_bind"/>
    <property type="match status" value="1"/>
</dbReference>